<dbReference type="GO" id="GO:0005990">
    <property type="term" value="P:lactose catabolic process"/>
    <property type="evidence" value="ECO:0007669"/>
    <property type="project" value="TreeGrafter"/>
</dbReference>
<evidence type="ECO:0000256" key="4">
    <source>
        <dbReference type="ARBA" id="ARBA00022801"/>
    </source>
</evidence>
<dbReference type="PANTHER" id="PTHR46323:SF2">
    <property type="entry name" value="BETA-GALACTOSIDASE"/>
    <property type="match status" value="1"/>
</dbReference>
<dbReference type="SUPFAM" id="SSF51445">
    <property type="entry name" value="(Trans)glycosidases"/>
    <property type="match status" value="1"/>
</dbReference>
<dbReference type="Pfam" id="PF02929">
    <property type="entry name" value="Bgal_small_N"/>
    <property type="match status" value="1"/>
</dbReference>
<dbReference type="InterPro" id="IPR008979">
    <property type="entry name" value="Galactose-bd-like_sf"/>
</dbReference>
<dbReference type="InterPro" id="IPR006102">
    <property type="entry name" value="Ig-like_GH2"/>
</dbReference>
<dbReference type="GO" id="GO:0004565">
    <property type="term" value="F:beta-galactosidase activity"/>
    <property type="evidence" value="ECO:0007669"/>
    <property type="project" value="UniProtKB-EC"/>
</dbReference>
<evidence type="ECO:0000256" key="6">
    <source>
        <dbReference type="ARBA" id="ARBA00032230"/>
    </source>
</evidence>
<organism evidence="9 10">
    <name type="scientific">Serratia liquefaciens</name>
    <dbReference type="NCBI Taxonomy" id="614"/>
    <lineage>
        <taxon>Bacteria</taxon>
        <taxon>Pseudomonadati</taxon>
        <taxon>Pseudomonadota</taxon>
        <taxon>Gammaproteobacteria</taxon>
        <taxon>Enterobacterales</taxon>
        <taxon>Yersiniaceae</taxon>
        <taxon>Serratia</taxon>
    </lineage>
</organism>
<dbReference type="Gene3D" id="2.70.98.10">
    <property type="match status" value="1"/>
</dbReference>
<dbReference type="InterPro" id="IPR036156">
    <property type="entry name" value="Beta-gal/glucu_dom_sf"/>
</dbReference>
<dbReference type="InterPro" id="IPR023230">
    <property type="entry name" value="Glyco_hydro_2_CS"/>
</dbReference>
<dbReference type="AlphaFoldDB" id="A0A515CWP2"/>
<evidence type="ECO:0000259" key="8">
    <source>
        <dbReference type="SMART" id="SM01038"/>
    </source>
</evidence>
<dbReference type="EC" id="3.2.1.23" evidence="3 7"/>
<dbReference type="NCBIfam" id="NF007666">
    <property type="entry name" value="PRK10340.1"/>
    <property type="match status" value="1"/>
</dbReference>
<dbReference type="Pfam" id="PF02837">
    <property type="entry name" value="Glyco_hydro_2_N"/>
    <property type="match status" value="1"/>
</dbReference>
<evidence type="ECO:0000313" key="10">
    <source>
        <dbReference type="Proteomes" id="UP000317572"/>
    </source>
</evidence>
<evidence type="ECO:0000256" key="5">
    <source>
        <dbReference type="ARBA" id="ARBA00023295"/>
    </source>
</evidence>
<keyword evidence="4 7" id="KW-0378">Hydrolase</keyword>
<evidence type="ECO:0000313" key="9">
    <source>
        <dbReference type="EMBL" id="QDL32579.1"/>
    </source>
</evidence>
<feature type="domain" description="Beta galactosidase small chain/" evidence="8">
    <location>
        <begin position="729"/>
        <end position="1000"/>
    </location>
</feature>
<dbReference type="InterPro" id="IPR006104">
    <property type="entry name" value="Glyco_hydro_2_N"/>
</dbReference>
<name>A0A515CWP2_SERLI</name>
<dbReference type="PANTHER" id="PTHR46323">
    <property type="entry name" value="BETA-GALACTOSIDASE"/>
    <property type="match status" value="1"/>
</dbReference>
<sequence>MNNWENIEKQSENRLPPRASFFSYRNATQALSFDRNASAAFQLLSGRWQFRYFEHPDRVPAAFYSQLMADWGDITVPGMWQMEGHGQLQYTDEGYPFPIDVPYVPTNNPTGAYQRQFTLDGDWENQQVIIKFDGVETYFEVYLNGRYVGFSKGSRLSAEFDLSDYVKAGENLLSVRVMQWADSTYIEDQDMWWMAGIFRDVYLIGQQRTHIHDLTLVTHFDEQYCDAVLALDVELGNLNPSVASGYRLQAQLFDGEACVAERWENELSIGASARCRFEIPVSQPQQWNAENPYLYQLLLSLYDHAGNLVSVVPQRVGFREIGVREGLFYVNGRYLKLHGVNRHDHDHRKGRAVDMARVERDIVLMKQHNINSVRTAHYPNDPRFYELCDIYGLFVMAETDLESHGFANVGDISRITDDPRWENAYVERIERHVMAQKNHPSIIIWSLGNESGYGCNIRAMAKRCKALDPTRLVHYEEDRDAEVVDVISTMYSRVAMMNAFGEYPHAKPRILCEYAHAMGNGPGGLFEYQSVFNRHASLQGHYIWEWCDHGLLSHDAQGRERYQYGGDYGDYPNNYNFCMDGLIYPDQRPGPGLREYKQVLCPVEVSGAGERTPVLRVKNRYWFSSLADITLVVSVKAGGRQLASYDIKLPHLQPGESEELHFPELALGTQETFIDVAVYKDSATRYSESGDLLGQYQHLLQPAAPLLIAPPGDKRASPLQCHEENHRLVVSGDNFSLAFSRLSGELLSWQVAGDEVVGRAPHLSFFKPVIDNHKQEYEGIWHPHHLQIMQHHFRSLRWERQGDDLVIEVCTLIAPPVFDFGMRCRYRWQISPQGHISLDLSGAPYGDFQQVIPKIGLDFGLSRRFEQVEYYGRGPGENYQDSCQANLIGHYQQRVGELFEHYPFPQDNGNRQEVRWLSLQDGEGKGIFIQPRRPINFSLWPYSADMLHQAQHINELQESDYLTLNLDDQILGLGSNSWGSEVLDSYRVYLSPFSYGFTLVPFNRQETQAEKLAEFNYAPVNNNAQSEKANS</sequence>
<dbReference type="InterPro" id="IPR006103">
    <property type="entry name" value="Glyco_hydro_2_cat"/>
</dbReference>
<dbReference type="Pfam" id="PF16353">
    <property type="entry name" value="LacZ_4"/>
    <property type="match status" value="1"/>
</dbReference>
<comment type="similarity">
    <text evidence="2 7">Belongs to the glycosyl hydrolase 2 family.</text>
</comment>
<gene>
    <name evidence="9" type="ORF">EGO53_12575</name>
</gene>
<proteinExistence type="inferred from homology"/>
<dbReference type="SMART" id="SM01038">
    <property type="entry name" value="Bgal_small_N"/>
    <property type="match status" value="1"/>
</dbReference>
<dbReference type="InterPro" id="IPR017853">
    <property type="entry name" value="GH"/>
</dbReference>
<dbReference type="InterPro" id="IPR013783">
    <property type="entry name" value="Ig-like_fold"/>
</dbReference>
<comment type="catalytic activity">
    <reaction evidence="1 7">
        <text>Hydrolysis of terminal non-reducing beta-D-galactose residues in beta-D-galactosides.</text>
        <dbReference type="EC" id="3.2.1.23"/>
    </reaction>
</comment>
<dbReference type="Gene3D" id="2.60.40.10">
    <property type="entry name" value="Immunoglobulins"/>
    <property type="match status" value="2"/>
</dbReference>
<dbReference type="InterPro" id="IPR006101">
    <property type="entry name" value="Glyco_hydro_2"/>
</dbReference>
<dbReference type="InterPro" id="IPR050347">
    <property type="entry name" value="Bact_Beta-galactosidase"/>
</dbReference>
<dbReference type="SUPFAM" id="SSF74650">
    <property type="entry name" value="Galactose mutarotase-like"/>
    <property type="match status" value="1"/>
</dbReference>
<dbReference type="Pfam" id="PF00703">
    <property type="entry name" value="Glyco_hydro_2"/>
    <property type="match status" value="1"/>
</dbReference>
<dbReference type="SUPFAM" id="SSF49303">
    <property type="entry name" value="beta-Galactosidase/glucuronidase domain"/>
    <property type="match status" value="2"/>
</dbReference>
<protein>
    <recommendedName>
        <fullName evidence="3 7">Beta-galactosidase</fullName>
        <ecNumber evidence="3 7">3.2.1.23</ecNumber>
    </recommendedName>
    <alternativeName>
        <fullName evidence="6 7">Lactase</fullName>
    </alternativeName>
</protein>
<dbReference type="EMBL" id="CP033893">
    <property type="protein sequence ID" value="QDL32579.1"/>
    <property type="molecule type" value="Genomic_DNA"/>
</dbReference>
<dbReference type="InterPro" id="IPR014718">
    <property type="entry name" value="GH-type_carb-bd"/>
</dbReference>
<dbReference type="Pfam" id="PF02836">
    <property type="entry name" value="Glyco_hydro_2_C"/>
    <property type="match status" value="1"/>
</dbReference>
<evidence type="ECO:0000256" key="1">
    <source>
        <dbReference type="ARBA" id="ARBA00001412"/>
    </source>
</evidence>
<dbReference type="InterPro" id="IPR032312">
    <property type="entry name" value="LacZ_4"/>
</dbReference>
<dbReference type="RefSeq" id="WP_142815407.1">
    <property type="nucleotide sequence ID" value="NZ_CP033893.1"/>
</dbReference>
<evidence type="ECO:0000256" key="2">
    <source>
        <dbReference type="ARBA" id="ARBA00007401"/>
    </source>
</evidence>
<dbReference type="Gene3D" id="2.60.120.260">
    <property type="entry name" value="Galactose-binding domain-like"/>
    <property type="match status" value="1"/>
</dbReference>
<dbReference type="InterPro" id="IPR004199">
    <property type="entry name" value="B-gal_small/dom_5"/>
</dbReference>
<dbReference type="SUPFAM" id="SSF49785">
    <property type="entry name" value="Galactose-binding domain-like"/>
    <property type="match status" value="1"/>
</dbReference>
<dbReference type="InterPro" id="IPR023232">
    <property type="entry name" value="Glyco_hydro_2_AS"/>
</dbReference>
<dbReference type="Gene3D" id="3.20.20.80">
    <property type="entry name" value="Glycosidases"/>
    <property type="match status" value="1"/>
</dbReference>
<dbReference type="PROSITE" id="PS00608">
    <property type="entry name" value="GLYCOSYL_HYDROL_F2_2"/>
    <property type="match status" value="1"/>
</dbReference>
<accession>A0A515CWP2</accession>
<dbReference type="PRINTS" id="PR00132">
    <property type="entry name" value="GLHYDRLASE2"/>
</dbReference>
<dbReference type="GO" id="GO:0009341">
    <property type="term" value="C:beta-galactosidase complex"/>
    <property type="evidence" value="ECO:0007669"/>
    <property type="project" value="InterPro"/>
</dbReference>
<keyword evidence="5 7" id="KW-0326">Glycosidase</keyword>
<dbReference type="PROSITE" id="PS00719">
    <property type="entry name" value="GLYCOSYL_HYDROL_F2_1"/>
    <property type="match status" value="1"/>
</dbReference>
<dbReference type="InterPro" id="IPR011013">
    <property type="entry name" value="Gal_mutarotase_sf_dom"/>
</dbReference>
<dbReference type="GO" id="GO:0030246">
    <property type="term" value="F:carbohydrate binding"/>
    <property type="evidence" value="ECO:0007669"/>
    <property type="project" value="InterPro"/>
</dbReference>
<dbReference type="Proteomes" id="UP000317572">
    <property type="component" value="Chromosome"/>
</dbReference>
<evidence type="ECO:0000256" key="3">
    <source>
        <dbReference type="ARBA" id="ARBA00012756"/>
    </source>
</evidence>
<evidence type="ECO:0000256" key="7">
    <source>
        <dbReference type="RuleBase" id="RU361154"/>
    </source>
</evidence>
<reference evidence="9 10" key="1">
    <citation type="submission" date="2018-11" db="EMBL/GenBank/DDBJ databases">
        <title>The first complete genome of Serratia liquefaciens isolated from metalophyte plant revel distinctness adaptive mechanisms in an extreme habitat.</title>
        <authorList>
            <person name="Caneschi W.L."/>
            <person name="Sanchez A.B."/>
            <person name="Felestrino E.B."/>
            <person name="Assis R.A.B."/>
            <person name="Lemes C.G.C."/>
            <person name="Cordeiro I.F."/>
            <person name="Fonseca N.P."/>
            <person name="Villa M."/>
            <person name="Vieira I.T."/>
            <person name="Moraes L.A."/>
            <person name="Kamino L.H.Y."/>
            <person name="do Carmo F."/>
            <person name="Garcia C.M."/>
            <person name="Almeida N.F."/>
            <person name="Silva R.S."/>
            <person name="Ferro J.A."/>
            <person name="Ferro M.I.T."/>
            <person name="Varani A.M."/>
            <person name="Ferreira R.M."/>
            <person name="dos Santos V.L."/>
            <person name="Silva U.C."/>
            <person name="Setubal J.C."/>
            <person name="Moreira L.M."/>
        </authorList>
    </citation>
    <scope>NUCLEOTIDE SEQUENCE [LARGE SCALE GENOMIC DNA]</scope>
    <source>
        <strain evidence="9 10">FG3</strain>
    </source>
</reference>